<dbReference type="Gene3D" id="3.40.50.2000">
    <property type="entry name" value="Glycogen Phosphorylase B"/>
    <property type="match status" value="1"/>
</dbReference>
<feature type="domain" description="Glycosyl transferase family 1" evidence="1">
    <location>
        <begin position="4"/>
        <end position="104"/>
    </location>
</feature>
<protein>
    <submittedName>
        <fullName evidence="2">Glycosyltransferase family 1 protein</fullName>
    </submittedName>
</protein>
<gene>
    <name evidence="2" type="ORF">Satyrvirus29_16</name>
</gene>
<dbReference type="InterPro" id="IPR001296">
    <property type="entry name" value="Glyco_trans_1"/>
</dbReference>
<dbReference type="Pfam" id="PF00534">
    <property type="entry name" value="Glycos_transf_1"/>
    <property type="match status" value="1"/>
</dbReference>
<evidence type="ECO:0000313" key="2">
    <source>
        <dbReference type="EMBL" id="AYV85675.1"/>
    </source>
</evidence>
<feature type="non-terminal residue" evidence="2">
    <location>
        <position position="1"/>
    </location>
</feature>
<sequence length="184" mass="20720">QTDESQLSPHSNIIYDASPETVSKYMNMSKCGIMLSASEGGCYSSTEYLYCGLPIVSTRSKGGRDAYYDDYNCLICDDDCTDVERKVSEIISKTIDPQKIRNDAISKSNIMLSTLKNNIIKQILEKENDTCNIDEFFDMLMNKRNINASKGRTIFQPEISTHPSLQDILSIINMAPLLVQPSMY</sequence>
<organism evidence="2">
    <name type="scientific">Satyrvirus sp</name>
    <dbReference type="NCBI Taxonomy" id="2487771"/>
    <lineage>
        <taxon>Viruses</taxon>
        <taxon>Varidnaviria</taxon>
        <taxon>Bamfordvirae</taxon>
        <taxon>Nucleocytoviricota</taxon>
        <taxon>Megaviricetes</taxon>
        <taxon>Imitervirales</taxon>
        <taxon>Mimiviridae</taxon>
        <taxon>Megamimivirinae</taxon>
    </lineage>
</organism>
<dbReference type="SUPFAM" id="SSF53756">
    <property type="entry name" value="UDP-Glycosyltransferase/glycogen phosphorylase"/>
    <property type="match status" value="1"/>
</dbReference>
<keyword evidence="2" id="KW-0808">Transferase</keyword>
<evidence type="ECO:0000259" key="1">
    <source>
        <dbReference type="Pfam" id="PF00534"/>
    </source>
</evidence>
<dbReference type="GO" id="GO:0016757">
    <property type="term" value="F:glycosyltransferase activity"/>
    <property type="evidence" value="ECO:0007669"/>
    <property type="project" value="InterPro"/>
</dbReference>
<reference evidence="2" key="1">
    <citation type="submission" date="2018-10" db="EMBL/GenBank/DDBJ databases">
        <title>Hidden diversity of soil giant viruses.</title>
        <authorList>
            <person name="Schulz F."/>
            <person name="Alteio L."/>
            <person name="Goudeau D."/>
            <person name="Ryan E.M."/>
            <person name="Malmstrom R.R."/>
            <person name="Blanchard J."/>
            <person name="Woyke T."/>
        </authorList>
    </citation>
    <scope>NUCLEOTIDE SEQUENCE</scope>
    <source>
        <strain evidence="2">SAV1</strain>
    </source>
</reference>
<proteinExistence type="predicted"/>
<name>A0A3G5AEM5_9VIRU</name>
<dbReference type="EMBL" id="MK072465">
    <property type="protein sequence ID" value="AYV85675.1"/>
    <property type="molecule type" value="Genomic_DNA"/>
</dbReference>
<accession>A0A3G5AEM5</accession>